<evidence type="ECO:0000313" key="5">
    <source>
        <dbReference type="Proteomes" id="UP000507470"/>
    </source>
</evidence>
<protein>
    <submittedName>
        <fullName evidence="4">BCAN</fullName>
    </submittedName>
</protein>
<evidence type="ECO:0000256" key="2">
    <source>
        <dbReference type="SAM" id="SignalP"/>
    </source>
</evidence>
<evidence type="ECO:0000256" key="1">
    <source>
        <dbReference type="ARBA" id="ARBA00022734"/>
    </source>
</evidence>
<dbReference type="SMART" id="SM00034">
    <property type="entry name" value="CLECT"/>
    <property type="match status" value="1"/>
</dbReference>
<dbReference type="OrthoDB" id="6038959at2759"/>
<dbReference type="PANTHER" id="PTHR22799">
    <property type="entry name" value="TETRANECTIN-RELATED"/>
    <property type="match status" value="1"/>
</dbReference>
<dbReference type="CDD" id="cd00037">
    <property type="entry name" value="CLECT"/>
    <property type="match status" value="1"/>
</dbReference>
<dbReference type="InterPro" id="IPR016186">
    <property type="entry name" value="C-type_lectin-like/link_sf"/>
</dbReference>
<dbReference type="PROSITE" id="PS50041">
    <property type="entry name" value="C_TYPE_LECTIN_2"/>
    <property type="match status" value="1"/>
</dbReference>
<keyword evidence="2" id="KW-0732">Signal</keyword>
<dbReference type="EMBL" id="CACVKT020007047">
    <property type="protein sequence ID" value="CAC5404891.1"/>
    <property type="molecule type" value="Genomic_DNA"/>
</dbReference>
<dbReference type="InterPro" id="IPR051663">
    <property type="entry name" value="CLec_Tetranectin-domain"/>
</dbReference>
<keyword evidence="5" id="KW-1185">Reference proteome</keyword>
<evidence type="ECO:0000259" key="3">
    <source>
        <dbReference type="PROSITE" id="PS50041"/>
    </source>
</evidence>
<dbReference type="InterPro" id="IPR001304">
    <property type="entry name" value="C-type_lectin-like"/>
</dbReference>
<accession>A0A6J8DB30</accession>
<reference evidence="4 5" key="1">
    <citation type="submission" date="2020-06" db="EMBL/GenBank/DDBJ databases">
        <authorList>
            <person name="Li R."/>
            <person name="Bekaert M."/>
        </authorList>
    </citation>
    <scope>NUCLEOTIDE SEQUENCE [LARGE SCALE GENOMIC DNA]</scope>
    <source>
        <strain evidence="5">wild</strain>
    </source>
</reference>
<sequence>MKLLFLRYLFTQTALSGRGPLCLSCNKVVQPRDCNHVTACGEHEKCYVQREITDSGIAWYSVGCLDGQHCDVPIGIGKRQNNDKDRAYSVNTMNSSSDEDTFSEDSVILCTSCCSDGDLCNRKGCGSTERLPAEGILCYNCHQQAAPDMCDDITLCGPDKNCYLEQIQIGSDYLFSTKCIHKSACPSSSNTARCCGTELCNDHFLVNTTTHFTNQTTHLVPTTDTPNQTSPSLAYNSRIRNTYSMYILLQETCKRYGQHLPIIENLNEQNFIKSIMEPLHVTLWLDGTDITNEGKWVWYTTGQPIGYFNWSPGQPDHYFGVHGENCMDYGPEYNMQWNDAPCHNNSRKHNVLCEGGFQHWASGEPNDGTEHCLEVVARTQWHWNDGHCEQTGRVNKLVCERYELTAQNVIG</sequence>
<feature type="chain" id="PRO_5026779499" evidence="2">
    <location>
        <begin position="17"/>
        <end position="411"/>
    </location>
</feature>
<dbReference type="Pfam" id="PF00059">
    <property type="entry name" value="Lectin_C"/>
    <property type="match status" value="1"/>
</dbReference>
<dbReference type="SUPFAM" id="SSF56436">
    <property type="entry name" value="C-type lectin-like"/>
    <property type="match status" value="2"/>
</dbReference>
<feature type="domain" description="C-type lectin" evidence="3">
    <location>
        <begin position="250"/>
        <end position="342"/>
    </location>
</feature>
<feature type="signal peptide" evidence="2">
    <location>
        <begin position="1"/>
        <end position="16"/>
    </location>
</feature>
<dbReference type="InterPro" id="IPR016187">
    <property type="entry name" value="CTDL_fold"/>
</dbReference>
<dbReference type="Proteomes" id="UP000507470">
    <property type="component" value="Unassembled WGS sequence"/>
</dbReference>
<proteinExistence type="predicted"/>
<evidence type="ECO:0000313" key="4">
    <source>
        <dbReference type="EMBL" id="CAC5404891.1"/>
    </source>
</evidence>
<gene>
    <name evidence="4" type="ORF">MCOR_38630</name>
</gene>
<organism evidence="4 5">
    <name type="scientific">Mytilus coruscus</name>
    <name type="common">Sea mussel</name>
    <dbReference type="NCBI Taxonomy" id="42192"/>
    <lineage>
        <taxon>Eukaryota</taxon>
        <taxon>Metazoa</taxon>
        <taxon>Spiralia</taxon>
        <taxon>Lophotrochozoa</taxon>
        <taxon>Mollusca</taxon>
        <taxon>Bivalvia</taxon>
        <taxon>Autobranchia</taxon>
        <taxon>Pteriomorphia</taxon>
        <taxon>Mytilida</taxon>
        <taxon>Mytiloidea</taxon>
        <taxon>Mytilidae</taxon>
        <taxon>Mytilinae</taxon>
        <taxon>Mytilus</taxon>
    </lineage>
</organism>
<dbReference type="Gene3D" id="3.10.100.10">
    <property type="entry name" value="Mannose-Binding Protein A, subunit A"/>
    <property type="match status" value="2"/>
</dbReference>
<dbReference type="SUPFAM" id="SSF57302">
    <property type="entry name" value="Snake toxin-like"/>
    <property type="match status" value="1"/>
</dbReference>
<name>A0A6J8DB30_MYTCO</name>
<dbReference type="GO" id="GO:0030246">
    <property type="term" value="F:carbohydrate binding"/>
    <property type="evidence" value="ECO:0007669"/>
    <property type="project" value="UniProtKB-KW"/>
</dbReference>
<keyword evidence="1" id="KW-0430">Lectin</keyword>
<dbReference type="AlphaFoldDB" id="A0A6J8DB30"/>
<dbReference type="InterPro" id="IPR045860">
    <property type="entry name" value="Snake_toxin-like_sf"/>
</dbReference>
<dbReference type="PANTHER" id="PTHR22799:SF6">
    <property type="entry name" value="C-TYPE LECTIN DOMAIN FAMILY 4 MEMBER M-LIKE"/>
    <property type="match status" value="1"/>
</dbReference>